<dbReference type="EMBL" id="UYJE01000744">
    <property type="protein sequence ID" value="VDH96000.1"/>
    <property type="molecule type" value="Genomic_DNA"/>
</dbReference>
<dbReference type="InterPro" id="IPR004328">
    <property type="entry name" value="BRO1_dom"/>
</dbReference>
<reference evidence="2" key="1">
    <citation type="submission" date="2018-11" db="EMBL/GenBank/DDBJ databases">
        <authorList>
            <person name="Alioto T."/>
            <person name="Alioto T."/>
        </authorList>
    </citation>
    <scope>NUCLEOTIDE SEQUENCE</scope>
</reference>
<dbReference type="PANTHER" id="PTHR23030:SF30">
    <property type="entry name" value="TYROSINE-PROTEIN PHOSPHATASE NON-RECEPTOR TYPE 23"/>
    <property type="match status" value="1"/>
</dbReference>
<evidence type="ECO:0000313" key="2">
    <source>
        <dbReference type="EMBL" id="VDH96000.1"/>
    </source>
</evidence>
<evidence type="ECO:0000313" key="3">
    <source>
        <dbReference type="Proteomes" id="UP000596742"/>
    </source>
</evidence>
<dbReference type="Proteomes" id="UP000596742">
    <property type="component" value="Unassembled WGS sequence"/>
</dbReference>
<feature type="domain" description="BRO1" evidence="1">
    <location>
        <begin position="8"/>
        <end position="146"/>
    </location>
</feature>
<evidence type="ECO:0000259" key="1">
    <source>
        <dbReference type="PROSITE" id="PS51180"/>
    </source>
</evidence>
<protein>
    <submittedName>
        <fullName evidence="2">Tyrosine-protein phosphatase non-receptor type 23</fullName>
        <ecNumber evidence="2">3.1.3.48</ecNumber>
    </submittedName>
</protein>
<sequence length="146" mass="16708">MEAVPRMPMLSFELKQCPEYVDFGPVLKQYIKNHYGEDPAHYNKACSDLEQLRQSAVHVSHDFMGCSTLKKYYAQLQFLQGRFPMGEEGECGINFTWEDVFLGREVTIPDVKFEQACILYNIGALHSILGSIETRQSADVNYMVTL</sequence>
<keyword evidence="2" id="KW-0378">Hydrolase</keyword>
<dbReference type="GO" id="GO:0043328">
    <property type="term" value="P:protein transport to vacuole involved in ubiquitin-dependent protein catabolic process via the multivesicular body sorting pathway"/>
    <property type="evidence" value="ECO:0007669"/>
    <property type="project" value="TreeGrafter"/>
</dbReference>
<dbReference type="GO" id="GO:0004725">
    <property type="term" value="F:protein tyrosine phosphatase activity"/>
    <property type="evidence" value="ECO:0007669"/>
    <property type="project" value="UniProtKB-EC"/>
</dbReference>
<dbReference type="Gene3D" id="1.25.40.280">
    <property type="entry name" value="alix/aip1 like domains"/>
    <property type="match status" value="1"/>
</dbReference>
<dbReference type="InterPro" id="IPR038499">
    <property type="entry name" value="BRO1_sf"/>
</dbReference>
<dbReference type="AlphaFoldDB" id="A0A8B6BVX3"/>
<comment type="caution">
    <text evidence="2">The sequence shown here is derived from an EMBL/GenBank/DDBJ whole genome shotgun (WGS) entry which is preliminary data.</text>
</comment>
<keyword evidence="3" id="KW-1185">Reference proteome</keyword>
<dbReference type="OrthoDB" id="10266451at2759"/>
<name>A0A8B6BVX3_MYTGA</name>
<proteinExistence type="predicted"/>
<dbReference type="GO" id="GO:0045022">
    <property type="term" value="P:early endosome to late endosome transport"/>
    <property type="evidence" value="ECO:0007669"/>
    <property type="project" value="TreeGrafter"/>
</dbReference>
<dbReference type="PANTHER" id="PTHR23030">
    <property type="entry name" value="PCD6 INTERACTING PROTEIN-RELATED"/>
    <property type="match status" value="1"/>
</dbReference>
<keyword evidence="2" id="KW-0675">Receptor</keyword>
<dbReference type="Pfam" id="PF03097">
    <property type="entry name" value="BRO1"/>
    <property type="match status" value="1"/>
</dbReference>
<dbReference type="EC" id="3.1.3.48" evidence="2"/>
<dbReference type="PROSITE" id="PS51180">
    <property type="entry name" value="BRO1"/>
    <property type="match status" value="1"/>
</dbReference>
<dbReference type="GO" id="GO:0032456">
    <property type="term" value="P:endocytic recycling"/>
    <property type="evidence" value="ECO:0007669"/>
    <property type="project" value="TreeGrafter"/>
</dbReference>
<dbReference type="GO" id="GO:0005768">
    <property type="term" value="C:endosome"/>
    <property type="evidence" value="ECO:0007669"/>
    <property type="project" value="TreeGrafter"/>
</dbReference>
<organism evidence="2 3">
    <name type="scientific">Mytilus galloprovincialis</name>
    <name type="common">Mediterranean mussel</name>
    <dbReference type="NCBI Taxonomy" id="29158"/>
    <lineage>
        <taxon>Eukaryota</taxon>
        <taxon>Metazoa</taxon>
        <taxon>Spiralia</taxon>
        <taxon>Lophotrochozoa</taxon>
        <taxon>Mollusca</taxon>
        <taxon>Bivalvia</taxon>
        <taxon>Autobranchia</taxon>
        <taxon>Pteriomorphia</taxon>
        <taxon>Mytilida</taxon>
        <taxon>Mytiloidea</taxon>
        <taxon>Mytilidae</taxon>
        <taxon>Mytilinae</taxon>
        <taxon>Mytilus</taxon>
    </lineage>
</organism>
<gene>
    <name evidence="2" type="ORF">MGAL_10B052113</name>
</gene>
<accession>A0A8B6BVX3</accession>